<name>A0A382HB64_9ZZZZ</name>
<sequence>KAFGPIVHLRMASALTPLLALTRAPQMAEAYFTTQQCGSEAS</sequence>
<dbReference type="AlphaFoldDB" id="A0A382HB64"/>
<reference evidence="1" key="1">
    <citation type="submission" date="2018-05" db="EMBL/GenBank/DDBJ databases">
        <authorList>
            <person name="Lanie J.A."/>
            <person name="Ng W.-L."/>
            <person name="Kazmierczak K.M."/>
            <person name="Andrzejewski T.M."/>
            <person name="Davidsen T.M."/>
            <person name="Wayne K.J."/>
            <person name="Tettelin H."/>
            <person name="Glass J.I."/>
            <person name="Rusch D."/>
            <person name="Podicherti R."/>
            <person name="Tsui H.-C.T."/>
            <person name="Winkler M.E."/>
        </authorList>
    </citation>
    <scope>NUCLEOTIDE SEQUENCE</scope>
</reference>
<gene>
    <name evidence="1" type="ORF">METZ01_LOCUS237422</name>
</gene>
<evidence type="ECO:0000313" key="1">
    <source>
        <dbReference type="EMBL" id="SVB84568.1"/>
    </source>
</evidence>
<dbReference type="EMBL" id="UINC01060250">
    <property type="protein sequence ID" value="SVB84568.1"/>
    <property type="molecule type" value="Genomic_DNA"/>
</dbReference>
<organism evidence="1">
    <name type="scientific">marine metagenome</name>
    <dbReference type="NCBI Taxonomy" id="408172"/>
    <lineage>
        <taxon>unclassified sequences</taxon>
        <taxon>metagenomes</taxon>
        <taxon>ecological metagenomes</taxon>
    </lineage>
</organism>
<feature type="non-terminal residue" evidence="1">
    <location>
        <position position="1"/>
    </location>
</feature>
<protein>
    <submittedName>
        <fullName evidence="1">Uncharacterized protein</fullName>
    </submittedName>
</protein>
<proteinExistence type="predicted"/>
<accession>A0A382HB64</accession>
<feature type="non-terminal residue" evidence="1">
    <location>
        <position position="42"/>
    </location>
</feature>